<protein>
    <submittedName>
        <fullName evidence="2">Uncharacterized protein</fullName>
    </submittedName>
</protein>
<keyword evidence="3" id="KW-1185">Reference proteome</keyword>
<comment type="caution">
    <text evidence="2">The sequence shown here is derived from an EMBL/GenBank/DDBJ whole genome shotgun (WGS) entry which is preliminary data.</text>
</comment>
<sequence>MDKHIKQKNKKMIKRKLRPSESTIDKASKEKKHKGTKKAQDMITDLSEGMEKPVDKGSDPTILSNGEGLEPAAAKKEKRSYESVSLQEDVAVPDSTELSPLKNV</sequence>
<gene>
    <name evidence="2" type="ORF">OS493_039966</name>
</gene>
<proteinExistence type="predicted"/>
<reference evidence="2" key="1">
    <citation type="submission" date="2023-01" db="EMBL/GenBank/DDBJ databases">
        <title>Genome assembly of the deep-sea coral Lophelia pertusa.</title>
        <authorList>
            <person name="Herrera S."/>
            <person name="Cordes E."/>
        </authorList>
    </citation>
    <scope>NUCLEOTIDE SEQUENCE</scope>
    <source>
        <strain evidence="2">USNM1676648</strain>
        <tissue evidence="2">Polyp</tissue>
    </source>
</reference>
<evidence type="ECO:0000313" key="3">
    <source>
        <dbReference type="Proteomes" id="UP001163046"/>
    </source>
</evidence>
<accession>A0A9W9ZKE3</accession>
<dbReference type="Proteomes" id="UP001163046">
    <property type="component" value="Unassembled WGS sequence"/>
</dbReference>
<dbReference type="EMBL" id="MU826139">
    <property type="protein sequence ID" value="KAJ7381639.1"/>
    <property type="molecule type" value="Genomic_DNA"/>
</dbReference>
<feature type="region of interest" description="Disordered" evidence="1">
    <location>
        <begin position="1"/>
        <end position="104"/>
    </location>
</feature>
<feature type="compositionally biased region" description="Basic residues" evidence="1">
    <location>
        <begin position="1"/>
        <end position="17"/>
    </location>
</feature>
<name>A0A9W9ZKE3_9CNID</name>
<feature type="compositionally biased region" description="Basic and acidic residues" evidence="1">
    <location>
        <begin position="49"/>
        <end position="58"/>
    </location>
</feature>
<evidence type="ECO:0000313" key="2">
    <source>
        <dbReference type="EMBL" id="KAJ7381639.1"/>
    </source>
</evidence>
<dbReference type="AlphaFoldDB" id="A0A9W9ZKE3"/>
<evidence type="ECO:0000256" key="1">
    <source>
        <dbReference type="SAM" id="MobiDB-lite"/>
    </source>
</evidence>
<organism evidence="2 3">
    <name type="scientific">Desmophyllum pertusum</name>
    <dbReference type="NCBI Taxonomy" id="174260"/>
    <lineage>
        <taxon>Eukaryota</taxon>
        <taxon>Metazoa</taxon>
        <taxon>Cnidaria</taxon>
        <taxon>Anthozoa</taxon>
        <taxon>Hexacorallia</taxon>
        <taxon>Scleractinia</taxon>
        <taxon>Caryophylliina</taxon>
        <taxon>Caryophylliidae</taxon>
        <taxon>Desmophyllum</taxon>
    </lineage>
</organism>